<name>A0A7C8IIU7_9PLEO</name>
<reference evidence="2 3" key="1">
    <citation type="submission" date="2020-01" db="EMBL/GenBank/DDBJ databases">
        <authorList>
            <consortium name="DOE Joint Genome Institute"/>
            <person name="Haridas S."/>
            <person name="Albert R."/>
            <person name="Binder M."/>
            <person name="Bloem J."/>
            <person name="Labutti K."/>
            <person name="Salamov A."/>
            <person name="Andreopoulos B."/>
            <person name="Baker S.E."/>
            <person name="Barry K."/>
            <person name="Bills G."/>
            <person name="Bluhm B.H."/>
            <person name="Cannon C."/>
            <person name="Castanera R."/>
            <person name="Culley D.E."/>
            <person name="Daum C."/>
            <person name="Ezra D."/>
            <person name="Gonzalez J.B."/>
            <person name="Henrissat B."/>
            <person name="Kuo A."/>
            <person name="Liang C."/>
            <person name="Lipzen A."/>
            <person name="Lutzoni F."/>
            <person name="Magnuson J."/>
            <person name="Mondo S."/>
            <person name="Nolan M."/>
            <person name="Ohm R."/>
            <person name="Pangilinan J."/>
            <person name="Park H.-J.H."/>
            <person name="Ramirez L."/>
            <person name="Alfaro M."/>
            <person name="Sun H."/>
            <person name="Tritt A."/>
            <person name="Yoshinaga Y."/>
            <person name="Zwiers L.-H.L."/>
            <person name="Turgeon B.G."/>
            <person name="Goodwin S.B."/>
            <person name="Spatafora J.W."/>
            <person name="Crous P.W."/>
            <person name="Grigoriev I.V."/>
        </authorList>
    </citation>
    <scope>NUCLEOTIDE SEQUENCE [LARGE SCALE GENOMIC DNA]</scope>
    <source>
        <strain evidence="2 3">CBS 611.86</strain>
    </source>
</reference>
<feature type="region of interest" description="Disordered" evidence="1">
    <location>
        <begin position="82"/>
        <end position="110"/>
    </location>
</feature>
<dbReference type="Proteomes" id="UP000481861">
    <property type="component" value="Unassembled WGS sequence"/>
</dbReference>
<evidence type="ECO:0000256" key="1">
    <source>
        <dbReference type="SAM" id="MobiDB-lite"/>
    </source>
</evidence>
<accession>A0A7C8IIU7</accession>
<comment type="caution">
    <text evidence="2">The sequence shown here is derived from an EMBL/GenBank/DDBJ whole genome shotgun (WGS) entry which is preliminary data.</text>
</comment>
<keyword evidence="3" id="KW-1185">Reference proteome</keyword>
<dbReference type="EMBL" id="JAADJZ010000001">
    <property type="protein sequence ID" value="KAF2878271.1"/>
    <property type="molecule type" value="Genomic_DNA"/>
</dbReference>
<protein>
    <submittedName>
        <fullName evidence="2">Uncharacterized protein</fullName>
    </submittedName>
</protein>
<evidence type="ECO:0000313" key="3">
    <source>
        <dbReference type="Proteomes" id="UP000481861"/>
    </source>
</evidence>
<evidence type="ECO:0000313" key="2">
    <source>
        <dbReference type="EMBL" id="KAF2878271.1"/>
    </source>
</evidence>
<gene>
    <name evidence="2" type="ORF">BDV95DRAFT_600937</name>
</gene>
<sequence length="463" mass="51468">MAAASGTTGSGEPDMALMGELLEEISRNPPAVGARKLLVAHYIAIGWLDAAMENVKELQMAAPIDQDVTEFLIILEQRPKAPTTTNQPNLAAPGFKKKPAHPPVKLPGNLDATREDLSQGYQTLRKKAKHLFKDLLHLQALQKKEKLPQSGNLAHVQAIAEGQNPLSADASIRTAAPRSARLVAQAIQAESQYEKVLDLAIVDLEHLMRWVRKPRGVSSGADEDTVRDALVKRVRSVETALPDDLKIYCELALMHVEHEHLKRNYVNNHTMLLMEDIKDIPRTHFYVTEDNYAWDITELAQAISANGGVMRNPLSREMFTPKDVRGIVMHPEASHLGALQVEQHKMSKGVRLQTIEEMEVLAKVLLEDQSSDTIESRRAVDKFMAYIATLPDPEQRAIDRLRCPARDSHTGQSYDFAIGEAVRDAKGNRVCFHKTGDFIQQAAAYLRENHGAPADPDRGCTMM</sequence>
<proteinExistence type="predicted"/>
<organism evidence="2 3">
    <name type="scientific">Massariosphaeria phaeospora</name>
    <dbReference type="NCBI Taxonomy" id="100035"/>
    <lineage>
        <taxon>Eukaryota</taxon>
        <taxon>Fungi</taxon>
        <taxon>Dikarya</taxon>
        <taxon>Ascomycota</taxon>
        <taxon>Pezizomycotina</taxon>
        <taxon>Dothideomycetes</taxon>
        <taxon>Pleosporomycetidae</taxon>
        <taxon>Pleosporales</taxon>
        <taxon>Pleosporales incertae sedis</taxon>
        <taxon>Massariosphaeria</taxon>
    </lineage>
</organism>
<dbReference type="AlphaFoldDB" id="A0A7C8IIU7"/>
<dbReference type="OrthoDB" id="5379086at2759"/>